<feature type="transmembrane region" description="Helical" evidence="1">
    <location>
        <begin position="78"/>
        <end position="97"/>
    </location>
</feature>
<gene>
    <name evidence="3" type="ORF">FOF46_03985</name>
</gene>
<dbReference type="OrthoDB" id="9809908at2"/>
<dbReference type="PANTHER" id="PTHR34220:SF7">
    <property type="entry name" value="SENSOR HISTIDINE KINASE YPDA"/>
    <property type="match status" value="1"/>
</dbReference>
<protein>
    <recommendedName>
        <fullName evidence="2">Signal transduction histidine kinase internal region domain-containing protein</fullName>
    </recommendedName>
</protein>
<reference evidence="3 4" key="1">
    <citation type="submission" date="2019-07" db="EMBL/GenBank/DDBJ databases">
        <title>The draft genome sequence of Aquimarina algiphila M91.</title>
        <authorList>
            <person name="Meng X."/>
        </authorList>
    </citation>
    <scope>NUCLEOTIDE SEQUENCE [LARGE SCALE GENOMIC DNA]</scope>
    <source>
        <strain evidence="3 4">M91</strain>
    </source>
</reference>
<dbReference type="Proteomes" id="UP000318833">
    <property type="component" value="Unassembled WGS sequence"/>
</dbReference>
<feature type="transmembrane region" description="Helical" evidence="1">
    <location>
        <begin position="7"/>
        <end position="26"/>
    </location>
</feature>
<keyword evidence="1" id="KW-1133">Transmembrane helix</keyword>
<dbReference type="GO" id="GO:0000155">
    <property type="term" value="F:phosphorelay sensor kinase activity"/>
    <property type="evidence" value="ECO:0007669"/>
    <property type="project" value="InterPro"/>
</dbReference>
<dbReference type="PANTHER" id="PTHR34220">
    <property type="entry name" value="SENSOR HISTIDINE KINASE YPDA"/>
    <property type="match status" value="1"/>
</dbReference>
<evidence type="ECO:0000313" key="3">
    <source>
        <dbReference type="EMBL" id="TSE10751.1"/>
    </source>
</evidence>
<name>A0A554VQE2_9FLAO</name>
<evidence type="ECO:0000259" key="2">
    <source>
        <dbReference type="Pfam" id="PF06580"/>
    </source>
</evidence>
<sequence>MKANRIYFYLFIILLFNTLHFISEVYTSSLGEGISETIILLPTTFLFTVFVFWTRMLIKKHIADKIIFQENKSKTLGFWGLVIILKTVVLTFMIMPVTNYFFDDDDPPGEPFFGLTFWSILIVNFSIITFLYFIEIFLEMQKEKQDIKVKLTQYQSEKSIAQYLTLKKQLNPHFLFNSFNSLMGLITIDSKKAEYFLQELSNIYRYNLTQSEEVVVPLKKELQLIYSYMSLQKIRFGEYVSMEDNIEENKLNFLIPPMTLELLFENAIKHNIIESKKPLKISIISEGSIIKVTNNFQPKNNNYEKSLGIGQKNLINQYKMLHTESPSFEILNGNYIAYIPLIEPEL</sequence>
<comment type="caution">
    <text evidence="3">The sequence shown here is derived from an EMBL/GenBank/DDBJ whole genome shotgun (WGS) entry which is preliminary data.</text>
</comment>
<dbReference type="InterPro" id="IPR050640">
    <property type="entry name" value="Bact_2-comp_sensor_kinase"/>
</dbReference>
<dbReference type="EMBL" id="VLNR01000005">
    <property type="protein sequence ID" value="TSE10751.1"/>
    <property type="molecule type" value="Genomic_DNA"/>
</dbReference>
<feature type="domain" description="Signal transduction histidine kinase internal region" evidence="2">
    <location>
        <begin position="162"/>
        <end position="238"/>
    </location>
</feature>
<feature type="transmembrane region" description="Helical" evidence="1">
    <location>
        <begin position="38"/>
        <end position="58"/>
    </location>
</feature>
<organism evidence="3 4">
    <name type="scientific">Aquimarina algiphila</name>
    <dbReference type="NCBI Taxonomy" id="2047982"/>
    <lineage>
        <taxon>Bacteria</taxon>
        <taxon>Pseudomonadati</taxon>
        <taxon>Bacteroidota</taxon>
        <taxon>Flavobacteriia</taxon>
        <taxon>Flavobacteriales</taxon>
        <taxon>Flavobacteriaceae</taxon>
        <taxon>Aquimarina</taxon>
    </lineage>
</organism>
<dbReference type="RefSeq" id="WP_143915532.1">
    <property type="nucleotide sequence ID" value="NZ_CANMIK010000006.1"/>
</dbReference>
<evidence type="ECO:0000313" key="4">
    <source>
        <dbReference type="Proteomes" id="UP000318833"/>
    </source>
</evidence>
<keyword evidence="1" id="KW-0812">Transmembrane</keyword>
<proteinExistence type="predicted"/>
<dbReference type="Pfam" id="PF06580">
    <property type="entry name" value="His_kinase"/>
    <property type="match status" value="1"/>
</dbReference>
<dbReference type="InterPro" id="IPR010559">
    <property type="entry name" value="Sig_transdc_His_kin_internal"/>
</dbReference>
<keyword evidence="4" id="KW-1185">Reference proteome</keyword>
<keyword evidence="1" id="KW-0472">Membrane</keyword>
<accession>A0A554VQE2</accession>
<dbReference type="GO" id="GO:0016020">
    <property type="term" value="C:membrane"/>
    <property type="evidence" value="ECO:0007669"/>
    <property type="project" value="InterPro"/>
</dbReference>
<dbReference type="AlphaFoldDB" id="A0A554VQE2"/>
<feature type="transmembrane region" description="Helical" evidence="1">
    <location>
        <begin position="117"/>
        <end position="138"/>
    </location>
</feature>
<evidence type="ECO:0000256" key="1">
    <source>
        <dbReference type="SAM" id="Phobius"/>
    </source>
</evidence>